<feature type="chain" id="PRO_5041329686" description="Lipoprotein" evidence="1">
    <location>
        <begin position="22"/>
        <end position="234"/>
    </location>
</feature>
<accession>A0AA37DFP0</accession>
<reference evidence="2 3" key="1">
    <citation type="submission" date="2011-10" db="EMBL/GenBank/DDBJ databases">
        <title>The Genome Sequence of Lachnospiraceae bacterium ACC2.</title>
        <authorList>
            <consortium name="The Broad Institute Genome Sequencing Platform"/>
            <person name="Earl A."/>
            <person name="Ward D."/>
            <person name="Feldgarden M."/>
            <person name="Gevers D."/>
            <person name="Sizova M."/>
            <person name="Hazen A."/>
            <person name="Epstein S."/>
            <person name="Young S.K."/>
            <person name="Zeng Q."/>
            <person name="Gargeya S."/>
            <person name="Fitzgerald M."/>
            <person name="Haas B."/>
            <person name="Abouelleil A."/>
            <person name="Alvarado L."/>
            <person name="Arachchi H.M."/>
            <person name="Berlin A."/>
            <person name="Brown A."/>
            <person name="Chapman S.B."/>
            <person name="Chen Z."/>
            <person name="Dunbar C."/>
            <person name="Freedman E."/>
            <person name="Gearin G."/>
            <person name="Goldberg J."/>
            <person name="Griggs A."/>
            <person name="Gujja S."/>
            <person name="Heiman D."/>
            <person name="Howarth C."/>
            <person name="Larson L."/>
            <person name="Lui A."/>
            <person name="MacDonald P.J.P."/>
            <person name="Montmayeur A."/>
            <person name="Murphy C."/>
            <person name="Neiman D."/>
            <person name="Pearson M."/>
            <person name="Priest M."/>
            <person name="Roberts A."/>
            <person name="Saif S."/>
            <person name="Shea T."/>
            <person name="Shenoy N."/>
            <person name="Sisk P."/>
            <person name="Stolte C."/>
            <person name="Sykes S."/>
            <person name="Wortman J."/>
            <person name="Nusbaum C."/>
            <person name="Birren B."/>
        </authorList>
    </citation>
    <scope>NUCLEOTIDE SEQUENCE [LARGE SCALE GENOMIC DNA]</scope>
    <source>
        <strain evidence="2 3">ACC2</strain>
    </source>
</reference>
<comment type="caution">
    <text evidence="2">The sequence shown here is derived from an EMBL/GenBank/DDBJ whole genome shotgun (WGS) entry which is preliminary data.</text>
</comment>
<evidence type="ECO:0000256" key="1">
    <source>
        <dbReference type="SAM" id="SignalP"/>
    </source>
</evidence>
<gene>
    <name evidence="2" type="ORF">HMPREF9623_01814</name>
</gene>
<sequence>MRKAGLFCVAALAALSISACGGSKQESTAAETTVAASTVEEGTTAAGGSIIAPEAGKTDHQNGGFPVQLDADSFNGKTVKAEFFAFDRYDVAKINALKAGDVIQVANHNVAIKTIEKKNAETGNFPEVIINGGVANGGVSLLQDGDYFRTESEDGTPLYYSIGTEELKLASDVVYMDYSDLNQQNGVTYQADQIKKAFEADKAKGWGPQVISVVIKDGEVKQIFRTFAQDSAKK</sequence>
<dbReference type="PROSITE" id="PS51257">
    <property type="entry name" value="PROKAR_LIPOPROTEIN"/>
    <property type="match status" value="1"/>
</dbReference>
<name>A0AA37DFP0_9FIRM</name>
<dbReference type="AlphaFoldDB" id="A0AA37DFP0"/>
<evidence type="ECO:0000313" key="2">
    <source>
        <dbReference type="EMBL" id="EHO15903.1"/>
    </source>
</evidence>
<protein>
    <recommendedName>
        <fullName evidence="4">Lipoprotein</fullName>
    </recommendedName>
</protein>
<keyword evidence="1" id="KW-0732">Signal</keyword>
<evidence type="ECO:0008006" key="4">
    <source>
        <dbReference type="Google" id="ProtNLM"/>
    </source>
</evidence>
<dbReference type="Proteomes" id="UP000018466">
    <property type="component" value="Unassembled WGS sequence"/>
</dbReference>
<proteinExistence type="predicted"/>
<keyword evidence="3" id="KW-1185">Reference proteome</keyword>
<evidence type="ECO:0000313" key="3">
    <source>
        <dbReference type="Proteomes" id="UP000018466"/>
    </source>
</evidence>
<dbReference type="GeneID" id="86941535"/>
<dbReference type="RefSeq" id="WP_009533632.1">
    <property type="nucleotide sequence ID" value="NZ_CAJPPX010000118.1"/>
</dbReference>
<feature type="signal peptide" evidence="1">
    <location>
        <begin position="1"/>
        <end position="21"/>
    </location>
</feature>
<organism evidence="2 3">
    <name type="scientific">Stomatobaculum longum</name>
    <dbReference type="NCBI Taxonomy" id="796942"/>
    <lineage>
        <taxon>Bacteria</taxon>
        <taxon>Bacillati</taxon>
        <taxon>Bacillota</taxon>
        <taxon>Clostridia</taxon>
        <taxon>Lachnospirales</taxon>
        <taxon>Lachnospiraceae</taxon>
        <taxon>Stomatobaculum</taxon>
    </lineage>
</organism>
<dbReference type="EMBL" id="AGEL01000014">
    <property type="protein sequence ID" value="EHO15903.1"/>
    <property type="molecule type" value="Genomic_DNA"/>
</dbReference>